<gene>
    <name evidence="4" type="ORF">ACFFJG_15135</name>
</gene>
<feature type="signal peptide" evidence="2">
    <location>
        <begin position="1"/>
        <end position="37"/>
    </location>
</feature>
<accession>A0ABV6E4B6</accession>
<dbReference type="NCBIfam" id="NF038117">
    <property type="entry name" value="choice_anch_I"/>
    <property type="match status" value="1"/>
</dbReference>
<comment type="caution">
    <text evidence="4">The sequence shown here is derived from an EMBL/GenBank/DDBJ whole genome shotgun (WGS) entry which is preliminary data.</text>
</comment>
<feature type="domain" description="Choice-of-anchor I" evidence="3">
    <location>
        <begin position="69"/>
        <end position="566"/>
    </location>
</feature>
<dbReference type="RefSeq" id="WP_378519616.1">
    <property type="nucleotide sequence ID" value="NZ_CBCSDI010000062.1"/>
</dbReference>
<keyword evidence="5" id="KW-1185">Reference proteome</keyword>
<keyword evidence="2" id="KW-0732">Signal</keyword>
<dbReference type="InterPro" id="IPR011044">
    <property type="entry name" value="Quino_amine_DH_bsu"/>
</dbReference>
<evidence type="ECO:0000313" key="5">
    <source>
        <dbReference type="Proteomes" id="UP001589698"/>
    </source>
</evidence>
<dbReference type="EMBL" id="JBHLXH010000002">
    <property type="protein sequence ID" value="MFC0223820.1"/>
    <property type="molecule type" value="Genomic_DNA"/>
</dbReference>
<proteinExistence type="predicted"/>
<dbReference type="PANTHER" id="PTHR46928">
    <property type="entry name" value="MESENCHYME-SPECIFIC CELL SURFACE GLYCOPROTEIN"/>
    <property type="match status" value="1"/>
</dbReference>
<reference evidence="4 5" key="1">
    <citation type="submission" date="2024-09" db="EMBL/GenBank/DDBJ databases">
        <authorList>
            <person name="Sun Q."/>
            <person name="Mori K."/>
        </authorList>
    </citation>
    <scope>NUCLEOTIDE SEQUENCE [LARGE SCALE GENOMIC DNA]</scope>
    <source>
        <strain evidence="4 5">CCM 8654</strain>
    </source>
</reference>
<dbReference type="InterPro" id="IPR015943">
    <property type="entry name" value="WD40/YVTN_repeat-like_dom_sf"/>
</dbReference>
<feature type="compositionally biased region" description="Polar residues" evidence="1">
    <location>
        <begin position="451"/>
        <end position="462"/>
    </location>
</feature>
<dbReference type="InterPro" id="IPR055188">
    <property type="entry name" value="Choice_anch_I"/>
</dbReference>
<evidence type="ECO:0000256" key="2">
    <source>
        <dbReference type="SAM" id="SignalP"/>
    </source>
</evidence>
<dbReference type="PANTHER" id="PTHR46928:SF1">
    <property type="entry name" value="MESENCHYME-SPECIFIC CELL SURFACE GLYCOPROTEIN"/>
    <property type="match status" value="1"/>
</dbReference>
<sequence length="579" mass="59782">MTRTAPTRTPRAAALAASLSAAAVSALAVLTPGSASAGLVDEPVTSSAPGAALSLAPLGTYETGVLDESAAEIVEHWAAGQRLLVVNAAQAKVEVLDASDPAAPTKLFDLQTTGVVSADGSFVPDGAVANSVAVREDGLGVVAVEAPDKTDAGWLVFFDAAGSGGALGAVRVGALPDMVTLTPDGARAVVANEGEPAEDYSVDPEGSVSVVDLPRVVRAATQAAVRTAGFHAFEGAALPAGIRVYGGRADAGTGTPAYPVSENLEPEYVTVDQTSRTAYVTLQEANGVAVVDLRSARVSDVWSLGTVDRSRVPFDASDRDGIAIRTYADVRTFRQPDAIASYRVRGTTYLVTADEGDTRDWDGYSEEIRVGDLGRNGIEPACAAVKAGDGFAGLSRLKITRADGLDPTGTCYETLYGFGGRGISVFTSDGRLVADTGDEIERMTAAAVPGSFNSDHATSSFDNRSDDKGPEPEGVTLGKVAGRTYAFVGLERVGGVVVYDVTEPARPRFVTWTDNRDFSVSGTTDLARAGDLGPEGLAFIAADDSPNGDPLVAVGNEVSGTTTLFDVERLRPHGHRVGE</sequence>
<dbReference type="SUPFAM" id="SSF50969">
    <property type="entry name" value="YVTN repeat-like/Quinoprotein amine dehydrogenase"/>
    <property type="match status" value="1"/>
</dbReference>
<evidence type="ECO:0000256" key="1">
    <source>
        <dbReference type="SAM" id="MobiDB-lite"/>
    </source>
</evidence>
<dbReference type="Proteomes" id="UP001589698">
    <property type="component" value="Unassembled WGS sequence"/>
</dbReference>
<dbReference type="Pfam" id="PF22494">
    <property type="entry name" value="choice_anch_I"/>
    <property type="match status" value="1"/>
</dbReference>
<evidence type="ECO:0000259" key="3">
    <source>
        <dbReference type="Pfam" id="PF22494"/>
    </source>
</evidence>
<organism evidence="4 5">
    <name type="scientific">Nocardioides zeicaulis</name>
    <dbReference type="NCBI Taxonomy" id="1776857"/>
    <lineage>
        <taxon>Bacteria</taxon>
        <taxon>Bacillati</taxon>
        <taxon>Actinomycetota</taxon>
        <taxon>Actinomycetes</taxon>
        <taxon>Propionibacteriales</taxon>
        <taxon>Nocardioidaceae</taxon>
        <taxon>Nocardioides</taxon>
    </lineage>
</organism>
<feature type="region of interest" description="Disordered" evidence="1">
    <location>
        <begin position="449"/>
        <end position="476"/>
    </location>
</feature>
<dbReference type="Gene3D" id="2.130.10.10">
    <property type="entry name" value="YVTN repeat-like/Quinoprotein amine dehydrogenase"/>
    <property type="match status" value="1"/>
</dbReference>
<protein>
    <submittedName>
        <fullName evidence="4">Choice-of-anchor I family protein</fullName>
    </submittedName>
</protein>
<dbReference type="InterPro" id="IPR052956">
    <property type="entry name" value="Mesenchyme-surface_protein"/>
</dbReference>
<name>A0ABV6E4B6_9ACTN</name>
<evidence type="ECO:0000313" key="4">
    <source>
        <dbReference type="EMBL" id="MFC0223820.1"/>
    </source>
</evidence>
<feature type="chain" id="PRO_5045061361" evidence="2">
    <location>
        <begin position="38"/>
        <end position="579"/>
    </location>
</feature>